<dbReference type="InterPro" id="IPR002110">
    <property type="entry name" value="Ankyrin_rpt"/>
</dbReference>
<dbReference type="OrthoDB" id="7464126at2759"/>
<dbReference type="PRINTS" id="PR01415">
    <property type="entry name" value="ANKYRIN"/>
</dbReference>
<dbReference type="Proteomes" id="UP000078544">
    <property type="component" value="Unassembled WGS sequence"/>
</dbReference>
<dbReference type="PROSITE" id="PS50088">
    <property type="entry name" value="ANK_REPEAT"/>
    <property type="match status" value="3"/>
</dbReference>
<feature type="domain" description="Nephrocystin 3-like N-terminal" evidence="4">
    <location>
        <begin position="103"/>
        <end position="283"/>
    </location>
</feature>
<dbReference type="STRING" id="1081109.A0A167YVK1"/>
<keyword evidence="2" id="KW-0040">ANK repeat</keyword>
<dbReference type="Gene3D" id="1.25.40.20">
    <property type="entry name" value="Ankyrin repeat-containing domain"/>
    <property type="match status" value="1"/>
</dbReference>
<dbReference type="PROSITE" id="PS50297">
    <property type="entry name" value="ANK_REP_REGION"/>
    <property type="match status" value="3"/>
</dbReference>
<dbReference type="Gene3D" id="3.40.50.300">
    <property type="entry name" value="P-loop containing nucleotide triphosphate hydrolases"/>
    <property type="match status" value="1"/>
</dbReference>
<name>A0A167YVK1_9HYPO</name>
<dbReference type="Pfam" id="PF24883">
    <property type="entry name" value="NPHP3_N"/>
    <property type="match status" value="1"/>
</dbReference>
<feature type="repeat" description="ANK" evidence="2">
    <location>
        <begin position="707"/>
        <end position="739"/>
    </location>
</feature>
<dbReference type="SUPFAM" id="SSF52540">
    <property type="entry name" value="P-loop containing nucleoside triphosphate hydrolases"/>
    <property type="match status" value="1"/>
</dbReference>
<gene>
    <name evidence="5" type="ORF">AAL_06568</name>
</gene>
<feature type="repeat" description="ANK" evidence="2">
    <location>
        <begin position="673"/>
        <end position="705"/>
    </location>
</feature>
<evidence type="ECO:0000256" key="1">
    <source>
        <dbReference type="ARBA" id="ARBA00022737"/>
    </source>
</evidence>
<evidence type="ECO:0000256" key="2">
    <source>
        <dbReference type="PROSITE-ProRule" id="PRU00023"/>
    </source>
</evidence>
<dbReference type="EMBL" id="AZGY01000017">
    <property type="protein sequence ID" value="KZZ91814.1"/>
    <property type="molecule type" value="Genomic_DNA"/>
</dbReference>
<dbReference type="InterPro" id="IPR036770">
    <property type="entry name" value="Ankyrin_rpt-contain_sf"/>
</dbReference>
<dbReference type="InterPro" id="IPR031353">
    <property type="entry name" value="NACHT_sigma"/>
</dbReference>
<dbReference type="InterPro" id="IPR027417">
    <property type="entry name" value="P-loop_NTPase"/>
</dbReference>
<dbReference type="Pfam" id="PF00023">
    <property type="entry name" value="Ank"/>
    <property type="match status" value="1"/>
</dbReference>
<feature type="domain" description="NACHT-NTPase sigma" evidence="3">
    <location>
        <begin position="8"/>
        <end position="48"/>
    </location>
</feature>
<protein>
    <submittedName>
        <fullName evidence="5">Ankyrin repeat-containing domain protein</fullName>
    </submittedName>
</protein>
<evidence type="ECO:0000313" key="5">
    <source>
        <dbReference type="EMBL" id="KZZ91814.1"/>
    </source>
</evidence>
<accession>A0A167YVK1</accession>
<dbReference type="Pfam" id="PF12796">
    <property type="entry name" value="Ank_2"/>
    <property type="match status" value="1"/>
</dbReference>
<keyword evidence="1" id="KW-0677">Repeat</keyword>
<dbReference type="AlphaFoldDB" id="A0A167YVK1"/>
<sequence length="795" mass="89200">MEIVTRSTAFSNHSVGDQFNAHGGVVNTSRGQGTHLSGSTFNGPVSFGKEKPAAYSQQSVVFAHSRKEAEAGQSSNLPDDCWRSLAFPRMDRRFDDISSAAKGTCTWILQHETYVQWTLGDRNLIWVKGIPGSGKSTLLRYMVKHVEKVTSYSCGEKPLILSFFFNGHGTLLEKTPLGLYRSLLYQLKDVPNALSDVLDTFRDRIQSIGKPEETWEWKPHEMREFFKTSLRNALRIRPVWLYIDALDECDIKYAKKVAEVFQALLKTIQDGDMREFRICLACRHCPILADSQSEIILEKENGPDLAIYIRGQLEVFGTQARSKISELIITRARGMFLWTRLVVKRILDLWLEGAHVEEMKAEISSPQPVLNDLYYEVIGNMDRQSQKLVRWVCFAMRPLSLLELRCAMLVKANYRGQMLGKRSSIEDVRSSDEMMTRKVQTLGRGLVEVVPRDGAMFVQFIHHSVQDFFRSGGLSRLASNVNSGRKRCMSQQNPEGLAHYHLAKTCVQYLTMYERTQSRTHAKDSLVLDFPLLQYATVAWLPHAQESASKGIRLYDLLDWSSEPFVAHWVQLHGKLAQSRYPPKGTTMLHIVSRHALLDPLGSLLRLADRGGRLANAKDVHGRTPLSYAAEEGHTYVVELLLATRRTGLVGRVRLISWMLERQGVKVNTRDKSGETPLIRAAKGGHEGVARLLLSHGADVDAHRDEQGRTPLSLAAGGGHVGVVKLLLEHGACAHHRDFTGETPLSHAAKNQHEDVIKLLPSDSTIPDTGDDADRRAAPWLRRTSSVLANAGAFV</sequence>
<dbReference type="SUPFAM" id="SSF48403">
    <property type="entry name" value="Ankyrin repeat"/>
    <property type="match status" value="1"/>
</dbReference>
<dbReference type="SMART" id="SM00248">
    <property type="entry name" value="ANK"/>
    <property type="match status" value="4"/>
</dbReference>
<dbReference type="InterPro" id="IPR056884">
    <property type="entry name" value="NPHP3-like_N"/>
</dbReference>
<proteinExistence type="predicted"/>
<dbReference type="PANTHER" id="PTHR10039:SF5">
    <property type="entry name" value="NACHT DOMAIN-CONTAINING PROTEIN"/>
    <property type="match status" value="1"/>
</dbReference>
<evidence type="ECO:0000259" key="3">
    <source>
        <dbReference type="Pfam" id="PF17106"/>
    </source>
</evidence>
<evidence type="ECO:0000313" key="6">
    <source>
        <dbReference type="Proteomes" id="UP000078544"/>
    </source>
</evidence>
<feature type="repeat" description="ANK" evidence="2">
    <location>
        <begin position="621"/>
        <end position="642"/>
    </location>
</feature>
<organism evidence="5 6">
    <name type="scientific">Moelleriella libera RCEF 2490</name>
    <dbReference type="NCBI Taxonomy" id="1081109"/>
    <lineage>
        <taxon>Eukaryota</taxon>
        <taxon>Fungi</taxon>
        <taxon>Dikarya</taxon>
        <taxon>Ascomycota</taxon>
        <taxon>Pezizomycotina</taxon>
        <taxon>Sordariomycetes</taxon>
        <taxon>Hypocreomycetidae</taxon>
        <taxon>Hypocreales</taxon>
        <taxon>Clavicipitaceae</taxon>
        <taxon>Moelleriella</taxon>
    </lineage>
</organism>
<evidence type="ECO:0000259" key="4">
    <source>
        <dbReference type="Pfam" id="PF24883"/>
    </source>
</evidence>
<dbReference type="PANTHER" id="PTHR10039">
    <property type="entry name" value="AMELOGENIN"/>
    <property type="match status" value="1"/>
</dbReference>
<dbReference type="Pfam" id="PF17106">
    <property type="entry name" value="NACHT_sigma"/>
    <property type="match status" value="1"/>
</dbReference>
<keyword evidence="6" id="KW-1185">Reference proteome</keyword>
<reference evidence="5 6" key="1">
    <citation type="journal article" date="2016" name="Genome Biol. Evol.">
        <title>Divergent and convergent evolution of fungal pathogenicity.</title>
        <authorList>
            <person name="Shang Y."/>
            <person name="Xiao G."/>
            <person name="Zheng P."/>
            <person name="Cen K."/>
            <person name="Zhan S."/>
            <person name="Wang C."/>
        </authorList>
    </citation>
    <scope>NUCLEOTIDE SEQUENCE [LARGE SCALE GENOMIC DNA]</scope>
    <source>
        <strain evidence="5 6">RCEF 2490</strain>
    </source>
</reference>
<comment type="caution">
    <text evidence="5">The sequence shown here is derived from an EMBL/GenBank/DDBJ whole genome shotgun (WGS) entry which is preliminary data.</text>
</comment>